<dbReference type="PANTHER" id="PTHR46679:SF1">
    <property type="entry name" value="GLUTAREDOXIN-2, MITOCHONDRIAL"/>
    <property type="match status" value="1"/>
</dbReference>
<reference evidence="7" key="1">
    <citation type="submission" date="2022-11" db="UniProtKB">
        <authorList>
            <consortium name="WormBaseParasite"/>
        </authorList>
    </citation>
    <scope>IDENTIFICATION</scope>
</reference>
<dbReference type="Gene3D" id="3.40.30.10">
    <property type="entry name" value="Glutaredoxin"/>
    <property type="match status" value="1"/>
</dbReference>
<evidence type="ECO:0000313" key="6">
    <source>
        <dbReference type="Proteomes" id="UP000887540"/>
    </source>
</evidence>
<keyword evidence="2" id="KW-0813">Transport</keyword>
<comment type="similarity">
    <text evidence="1">Belongs to the glutaredoxin family.</text>
</comment>
<accession>A0A914CA47</accession>
<evidence type="ECO:0000256" key="4">
    <source>
        <dbReference type="ARBA" id="ARBA00023157"/>
    </source>
</evidence>
<dbReference type="SUPFAM" id="SSF52833">
    <property type="entry name" value="Thioredoxin-like"/>
    <property type="match status" value="1"/>
</dbReference>
<dbReference type="InterPro" id="IPR036249">
    <property type="entry name" value="Thioredoxin-like_sf"/>
</dbReference>
<keyword evidence="5" id="KW-0676">Redox-active center</keyword>
<evidence type="ECO:0000256" key="1">
    <source>
        <dbReference type="ARBA" id="ARBA00007787"/>
    </source>
</evidence>
<keyword evidence="4" id="KW-1015">Disulfide bond</keyword>
<proteinExistence type="inferred from homology"/>
<dbReference type="PROSITE" id="PS51354">
    <property type="entry name" value="GLUTAREDOXIN_2"/>
    <property type="match status" value="1"/>
</dbReference>
<dbReference type="PANTHER" id="PTHR46679">
    <property type="match status" value="1"/>
</dbReference>
<evidence type="ECO:0000313" key="7">
    <source>
        <dbReference type="WBParaSite" id="ACRNAN_Path_701.g2628.t1"/>
    </source>
</evidence>
<dbReference type="AlphaFoldDB" id="A0A914CA47"/>
<evidence type="ECO:0000256" key="2">
    <source>
        <dbReference type="ARBA" id="ARBA00022448"/>
    </source>
</evidence>
<keyword evidence="6" id="KW-1185">Reference proteome</keyword>
<dbReference type="Proteomes" id="UP000887540">
    <property type="component" value="Unplaced"/>
</dbReference>
<keyword evidence="3" id="KW-0249">Electron transport</keyword>
<evidence type="ECO:0000256" key="5">
    <source>
        <dbReference type="ARBA" id="ARBA00023284"/>
    </source>
</evidence>
<dbReference type="GO" id="GO:0015035">
    <property type="term" value="F:protein-disulfide reductase activity"/>
    <property type="evidence" value="ECO:0007669"/>
    <property type="project" value="TreeGrafter"/>
</dbReference>
<dbReference type="CDD" id="cd02066">
    <property type="entry name" value="GRX_family"/>
    <property type="match status" value="1"/>
</dbReference>
<protein>
    <submittedName>
        <fullName evidence="7">Glutaredoxin domain-containing protein</fullName>
    </submittedName>
</protein>
<dbReference type="GO" id="GO:0005739">
    <property type="term" value="C:mitochondrion"/>
    <property type="evidence" value="ECO:0007669"/>
    <property type="project" value="TreeGrafter"/>
</dbReference>
<name>A0A914CA47_9BILA</name>
<organism evidence="6 7">
    <name type="scientific">Acrobeloides nanus</name>
    <dbReference type="NCBI Taxonomy" id="290746"/>
    <lineage>
        <taxon>Eukaryota</taxon>
        <taxon>Metazoa</taxon>
        <taxon>Ecdysozoa</taxon>
        <taxon>Nematoda</taxon>
        <taxon>Chromadorea</taxon>
        <taxon>Rhabditida</taxon>
        <taxon>Tylenchina</taxon>
        <taxon>Cephalobomorpha</taxon>
        <taxon>Cephaloboidea</taxon>
        <taxon>Cephalobidae</taxon>
        <taxon>Acrobeloides</taxon>
    </lineage>
</organism>
<dbReference type="WBParaSite" id="ACRNAN_Path_701.g2628.t1">
    <property type="protein sequence ID" value="ACRNAN_Path_701.g2628.t1"/>
    <property type="gene ID" value="ACRNAN_Path_701.g2628"/>
</dbReference>
<sequence>MGANNSRNSEEFIAECKKKVRKEVSDYPITIFTRSNDEPSHKAMDLLIDQGFRFKEKDLQLIYDSNHDTSRDLWNGLVHETGRNVTPHIFVCGNYIGGYKELNELVKEKELLGAVRECWMQYDNNPQAKFQ</sequence>
<evidence type="ECO:0000256" key="3">
    <source>
        <dbReference type="ARBA" id="ARBA00022982"/>
    </source>
</evidence>